<feature type="compositionally biased region" description="Low complexity" evidence="1">
    <location>
        <begin position="263"/>
        <end position="274"/>
    </location>
</feature>
<dbReference type="InterPro" id="IPR036691">
    <property type="entry name" value="Endo/exonu/phosph_ase_sf"/>
</dbReference>
<feature type="compositionally biased region" description="Low complexity" evidence="1">
    <location>
        <begin position="66"/>
        <end position="87"/>
    </location>
</feature>
<organism evidence="3">
    <name type="scientific">Fagus sylvatica</name>
    <name type="common">Beechnut</name>
    <dbReference type="NCBI Taxonomy" id="28930"/>
    <lineage>
        <taxon>Eukaryota</taxon>
        <taxon>Viridiplantae</taxon>
        <taxon>Streptophyta</taxon>
        <taxon>Embryophyta</taxon>
        <taxon>Tracheophyta</taxon>
        <taxon>Spermatophyta</taxon>
        <taxon>Magnoliopsida</taxon>
        <taxon>eudicotyledons</taxon>
        <taxon>Gunneridae</taxon>
        <taxon>Pentapetalae</taxon>
        <taxon>rosids</taxon>
        <taxon>fabids</taxon>
        <taxon>Fagales</taxon>
        <taxon>Fagaceae</taxon>
        <taxon>Fagus</taxon>
    </lineage>
</organism>
<reference evidence="3" key="1">
    <citation type="submission" date="2018-02" db="EMBL/GenBank/DDBJ databases">
        <authorList>
            <person name="Cohen D.B."/>
            <person name="Kent A.D."/>
        </authorList>
    </citation>
    <scope>NUCLEOTIDE SEQUENCE</scope>
</reference>
<evidence type="ECO:0000259" key="2">
    <source>
        <dbReference type="Pfam" id="PF00078"/>
    </source>
</evidence>
<sequence length="831" mass="92548">MDIDAIKLNSSTKPHSHPHIQTASCPRTLPAHGSTNSILSSEPTSSTEQPPHLQQEPKCSSPAQTPPLSTITPIITHTSTLPTTPTSNSVSGELGSPHEGSTASHWRSPSAMASGMPNPVLDMSRSRNGTTIVSPTIMLTSNVSPLWREPRAVVLGLPPTRRIQNGIGTTFGPQDVEVHAAMTTVISLESTLIHIPFLVTDNITILVEIHQRLWSFRLSVDLLPLGMLQGPSYRVVMNPRAFTTPTPNQGHQNRTSTRRRGSSSRLSPTSTNNSSSMRILVWNCRGAGNPNFRRNFADLMRSHRPPIAVLVETRISGQRAEDISSMLGFNSVCRSEAIGFRGGIWLLWNSGEISLDVLMEFWALKSRMEWSLLGDRNTSFFHTSVLCRRHRNKIWCLRDPLGNWSQSTTQLKTLIRDYFVKLYSTECTASNLYNSPAPNCVSFSEEIKATLGEDVSKQEIAAAFKSFKPFKAPGPDGFHPIFFQRFWHIVGDSITAYLEEIFQKRTIPQKLNETLVCLIPKVGKPKLIQQFRPIGLCNTIYKAITKVLVNRLKPYLSDVVHPLQASFVPGHKASDNVILVQEIIHSMTLSRSKIGTMAIKINLEKAYDRLEWSFIRREVTNGNWKGIEVSRQGPTFSHIFFADDLVLFAKATKANCLTINKVFDTFCQASSQKINNSKSRVYMPATTNPSSITMVESVLGIKISKDFGKYLGVPIITDARDKKAFDYLIEKVREKLAGWKAKTLSMAGRCTLINSVSSAIPTHVMQCCLLPSKTCAELDKINRNFLWGDTSAKKKLHLIKWDSISRPKDEGLSSRILKKLISSTRFGKATP</sequence>
<dbReference type="AlphaFoldDB" id="A0A2N9J2J8"/>
<dbReference type="Pfam" id="PF00078">
    <property type="entry name" value="RVT_1"/>
    <property type="match status" value="1"/>
</dbReference>
<feature type="compositionally biased region" description="Polar residues" evidence="1">
    <location>
        <begin position="241"/>
        <end position="252"/>
    </location>
</feature>
<dbReference type="PANTHER" id="PTHR33116:SF78">
    <property type="entry name" value="OS12G0587133 PROTEIN"/>
    <property type="match status" value="1"/>
</dbReference>
<feature type="region of interest" description="Disordered" evidence="1">
    <location>
        <begin position="239"/>
        <end position="274"/>
    </location>
</feature>
<feature type="domain" description="Reverse transcriptase" evidence="2">
    <location>
        <begin position="522"/>
        <end position="621"/>
    </location>
</feature>
<dbReference type="CDD" id="cd01650">
    <property type="entry name" value="RT_nLTR_like"/>
    <property type="match status" value="1"/>
</dbReference>
<feature type="compositionally biased region" description="Polar residues" evidence="1">
    <location>
        <begin position="8"/>
        <end position="25"/>
    </location>
</feature>
<proteinExistence type="predicted"/>
<dbReference type="SUPFAM" id="SSF56672">
    <property type="entry name" value="DNA/RNA polymerases"/>
    <property type="match status" value="1"/>
</dbReference>
<evidence type="ECO:0000256" key="1">
    <source>
        <dbReference type="SAM" id="MobiDB-lite"/>
    </source>
</evidence>
<protein>
    <recommendedName>
        <fullName evidence="2">Reverse transcriptase domain-containing protein</fullName>
    </recommendedName>
</protein>
<feature type="region of interest" description="Disordered" evidence="1">
    <location>
        <begin position="1"/>
        <end position="127"/>
    </location>
</feature>
<accession>A0A2N9J2J8</accession>
<dbReference type="InterPro" id="IPR043502">
    <property type="entry name" value="DNA/RNA_pol_sf"/>
</dbReference>
<dbReference type="InterPro" id="IPR000477">
    <property type="entry name" value="RT_dom"/>
</dbReference>
<gene>
    <name evidence="3" type="ORF">FSB_LOCUS58545</name>
</gene>
<feature type="compositionally biased region" description="Low complexity" evidence="1">
    <location>
        <begin position="40"/>
        <end position="51"/>
    </location>
</feature>
<dbReference type="PANTHER" id="PTHR33116">
    <property type="entry name" value="REVERSE TRANSCRIPTASE ZINC-BINDING DOMAIN-CONTAINING PROTEIN-RELATED-RELATED"/>
    <property type="match status" value="1"/>
</dbReference>
<dbReference type="EMBL" id="OIVN01006326">
    <property type="protein sequence ID" value="SPD30663.1"/>
    <property type="molecule type" value="Genomic_DNA"/>
</dbReference>
<name>A0A2N9J2J8_FAGSY</name>
<dbReference type="Gene3D" id="3.60.10.10">
    <property type="entry name" value="Endonuclease/exonuclease/phosphatase"/>
    <property type="match status" value="1"/>
</dbReference>
<evidence type="ECO:0000313" key="3">
    <source>
        <dbReference type="EMBL" id="SPD30663.1"/>
    </source>
</evidence>
<dbReference type="SUPFAM" id="SSF56219">
    <property type="entry name" value="DNase I-like"/>
    <property type="match status" value="1"/>
</dbReference>